<dbReference type="PANTHER" id="PTHR24124:SF14">
    <property type="entry name" value="CHROMOSOME UNDETERMINED SCAFFOLD_25, WHOLE GENOME SHOTGUN SEQUENCE"/>
    <property type="match status" value="1"/>
</dbReference>
<dbReference type="InParanoid" id="C7ZGQ5"/>
<dbReference type="GO" id="GO:0010468">
    <property type="term" value="P:regulation of gene expression"/>
    <property type="evidence" value="ECO:0007669"/>
    <property type="project" value="TreeGrafter"/>
</dbReference>
<feature type="repeat" description="ANK" evidence="3">
    <location>
        <begin position="42"/>
        <end position="74"/>
    </location>
</feature>
<dbReference type="SUPFAM" id="SSF48403">
    <property type="entry name" value="Ankyrin repeat"/>
    <property type="match status" value="1"/>
</dbReference>
<dbReference type="OMA" id="NHACISD"/>
<dbReference type="PROSITE" id="PS50297">
    <property type="entry name" value="ANK_REP_REGION"/>
    <property type="match status" value="3"/>
</dbReference>
<dbReference type="Pfam" id="PF00023">
    <property type="entry name" value="Ank"/>
    <property type="match status" value="2"/>
</dbReference>
<gene>
    <name evidence="4" type="ORF">NECHADRAFT_28151</name>
</gene>
<dbReference type="AlphaFoldDB" id="C7ZGQ5"/>
<evidence type="ECO:0000313" key="4">
    <source>
        <dbReference type="EMBL" id="EEU36866.1"/>
    </source>
</evidence>
<dbReference type="EMBL" id="GG698925">
    <property type="protein sequence ID" value="EEU36866.1"/>
    <property type="molecule type" value="Genomic_DNA"/>
</dbReference>
<organism evidence="4 5">
    <name type="scientific">Fusarium vanettenii (strain ATCC MYA-4622 / CBS 123669 / FGSC 9596 / NRRL 45880 / 77-13-4)</name>
    <name type="common">Fusarium solani subsp. pisi</name>
    <dbReference type="NCBI Taxonomy" id="660122"/>
    <lineage>
        <taxon>Eukaryota</taxon>
        <taxon>Fungi</taxon>
        <taxon>Dikarya</taxon>
        <taxon>Ascomycota</taxon>
        <taxon>Pezizomycotina</taxon>
        <taxon>Sordariomycetes</taxon>
        <taxon>Hypocreomycetidae</taxon>
        <taxon>Hypocreales</taxon>
        <taxon>Nectriaceae</taxon>
        <taxon>Fusarium</taxon>
        <taxon>Fusarium solani species complex</taxon>
        <taxon>Fusarium vanettenii</taxon>
    </lineage>
</organism>
<dbReference type="PRINTS" id="PR01415">
    <property type="entry name" value="ANKYRIN"/>
</dbReference>
<dbReference type="PROSITE" id="PS50088">
    <property type="entry name" value="ANK_REPEAT"/>
    <property type="match status" value="3"/>
</dbReference>
<dbReference type="VEuPathDB" id="FungiDB:NECHADRAFT_28151"/>
<dbReference type="InterPro" id="IPR002110">
    <property type="entry name" value="Ankyrin_rpt"/>
</dbReference>
<dbReference type="Pfam" id="PF12796">
    <property type="entry name" value="Ank_2"/>
    <property type="match status" value="1"/>
</dbReference>
<feature type="non-terminal residue" evidence="4">
    <location>
        <position position="1"/>
    </location>
</feature>
<dbReference type="InterPro" id="IPR036770">
    <property type="entry name" value="Ankyrin_rpt-contain_sf"/>
</dbReference>
<accession>C7ZGQ5</accession>
<dbReference type="Gene3D" id="1.25.40.20">
    <property type="entry name" value="Ankyrin repeat-containing domain"/>
    <property type="match status" value="3"/>
</dbReference>
<keyword evidence="2 3" id="KW-0040">ANK repeat</keyword>
<dbReference type="HOGENOM" id="CLU_000134_18_0_1"/>
<dbReference type="RefSeq" id="XP_003042579.1">
    <property type="nucleotide sequence ID" value="XM_003042533.1"/>
</dbReference>
<dbReference type="GeneID" id="9669962"/>
<feature type="non-terminal residue" evidence="4">
    <location>
        <position position="150"/>
    </location>
</feature>
<sequence length="150" mass="16530">LRTDDGWTALHWAVEKFHKEVASFLLALPDKESFISYKTNSEGCTALHIAVKHLRISMVEAILKAKADVNAQDSRGRTPLYLAVWSVQEDVVKMLLSSGADPNIPSIYGTTLHCWSALHIAAQEGNLSALKTLLRYGAEVDLKDKHGMTA</sequence>
<dbReference type="Proteomes" id="UP000005206">
    <property type="component" value="Chromosome 6"/>
</dbReference>
<keyword evidence="1" id="KW-0677">Repeat</keyword>
<dbReference type="PANTHER" id="PTHR24124">
    <property type="entry name" value="ANKYRIN REPEAT FAMILY A"/>
    <property type="match status" value="1"/>
</dbReference>
<dbReference type="OrthoDB" id="341259at2759"/>
<evidence type="ECO:0000313" key="5">
    <source>
        <dbReference type="Proteomes" id="UP000005206"/>
    </source>
</evidence>
<proteinExistence type="predicted"/>
<keyword evidence="5" id="KW-1185">Reference proteome</keyword>
<feature type="repeat" description="ANK" evidence="3">
    <location>
        <begin position="75"/>
        <end position="107"/>
    </location>
</feature>
<reference evidence="4 5" key="1">
    <citation type="journal article" date="2009" name="PLoS Genet.">
        <title>The genome of Nectria haematococca: contribution of supernumerary chromosomes to gene expansion.</title>
        <authorList>
            <person name="Coleman J.J."/>
            <person name="Rounsley S.D."/>
            <person name="Rodriguez-Carres M."/>
            <person name="Kuo A."/>
            <person name="Wasmann C.C."/>
            <person name="Grimwood J."/>
            <person name="Schmutz J."/>
            <person name="Taga M."/>
            <person name="White G.J."/>
            <person name="Zhou S."/>
            <person name="Schwartz D.C."/>
            <person name="Freitag M."/>
            <person name="Ma L.J."/>
            <person name="Danchin E.G."/>
            <person name="Henrissat B."/>
            <person name="Coutinho P.M."/>
            <person name="Nelson D.R."/>
            <person name="Straney D."/>
            <person name="Napoli C.A."/>
            <person name="Barker B.M."/>
            <person name="Gribskov M."/>
            <person name="Rep M."/>
            <person name="Kroken S."/>
            <person name="Molnar I."/>
            <person name="Rensing C."/>
            <person name="Kennell J.C."/>
            <person name="Zamora J."/>
            <person name="Farman M.L."/>
            <person name="Selker E.U."/>
            <person name="Salamov A."/>
            <person name="Shapiro H."/>
            <person name="Pangilinan J."/>
            <person name="Lindquist E."/>
            <person name="Lamers C."/>
            <person name="Grigoriev I.V."/>
            <person name="Geiser D.M."/>
            <person name="Covert S.F."/>
            <person name="Temporini E."/>
            <person name="Vanetten H.D."/>
        </authorList>
    </citation>
    <scope>NUCLEOTIDE SEQUENCE [LARGE SCALE GENOMIC DNA]</scope>
    <source>
        <strain evidence="5">ATCC MYA-4622 / CBS 123669 / FGSC 9596 / NRRL 45880 / 77-13-4</strain>
    </source>
</reference>
<evidence type="ECO:0000256" key="2">
    <source>
        <dbReference type="ARBA" id="ARBA00023043"/>
    </source>
</evidence>
<dbReference type="KEGG" id="nhe:NECHADRAFT_28151"/>
<dbReference type="eggNOG" id="KOG4412">
    <property type="taxonomic scope" value="Eukaryota"/>
</dbReference>
<protein>
    <submittedName>
        <fullName evidence="4">Uncharacterized protein</fullName>
    </submittedName>
</protein>
<evidence type="ECO:0000256" key="1">
    <source>
        <dbReference type="ARBA" id="ARBA00022737"/>
    </source>
</evidence>
<dbReference type="STRING" id="660122.C7ZGQ5"/>
<dbReference type="GO" id="GO:0005634">
    <property type="term" value="C:nucleus"/>
    <property type="evidence" value="ECO:0007669"/>
    <property type="project" value="TreeGrafter"/>
</dbReference>
<dbReference type="SMART" id="SM00248">
    <property type="entry name" value="ANK"/>
    <property type="match status" value="4"/>
</dbReference>
<name>C7ZGQ5_FUSV7</name>
<feature type="repeat" description="ANK" evidence="3">
    <location>
        <begin position="113"/>
        <end position="145"/>
    </location>
</feature>
<evidence type="ECO:0000256" key="3">
    <source>
        <dbReference type="PROSITE-ProRule" id="PRU00023"/>
    </source>
</evidence>